<organism evidence="2 3">
    <name type="scientific">Hymenobacter defluvii</name>
    <dbReference type="NCBI Taxonomy" id="2054411"/>
    <lineage>
        <taxon>Bacteria</taxon>
        <taxon>Pseudomonadati</taxon>
        <taxon>Bacteroidota</taxon>
        <taxon>Cytophagia</taxon>
        <taxon>Cytophagales</taxon>
        <taxon>Hymenobacteraceae</taxon>
        <taxon>Hymenobacter</taxon>
    </lineage>
</organism>
<dbReference type="RefSeq" id="WP_208309579.1">
    <property type="nucleotide sequence ID" value="NZ_JAGETX010000049.1"/>
</dbReference>
<evidence type="ECO:0000313" key="2">
    <source>
        <dbReference type="EMBL" id="MBO3273465.1"/>
    </source>
</evidence>
<name>A0ABS3TL80_9BACT</name>
<protein>
    <submittedName>
        <fullName evidence="2">Uncharacterized protein</fullName>
    </submittedName>
</protein>
<gene>
    <name evidence="2" type="ORF">J4D97_22655</name>
</gene>
<sequence length="91" mass="9911">MMKEQILTLKKVFKVVGALPIASGLLTPLGSSPVLAFLLCLCGLICWLASQWFMASFEHKSKVVELEPDKLRAQAKLLLAQAEANKIARSG</sequence>
<keyword evidence="3" id="KW-1185">Reference proteome</keyword>
<reference evidence="2 3" key="1">
    <citation type="submission" date="2021-03" db="EMBL/GenBank/DDBJ databases">
        <authorList>
            <person name="Kim M.K."/>
        </authorList>
    </citation>
    <scope>NUCLEOTIDE SEQUENCE [LARGE SCALE GENOMIC DNA]</scope>
    <source>
        <strain evidence="2 3">BT507</strain>
    </source>
</reference>
<keyword evidence="1" id="KW-0472">Membrane</keyword>
<dbReference type="Proteomes" id="UP000670527">
    <property type="component" value="Unassembled WGS sequence"/>
</dbReference>
<evidence type="ECO:0000313" key="3">
    <source>
        <dbReference type="Proteomes" id="UP000670527"/>
    </source>
</evidence>
<keyword evidence="1" id="KW-1133">Transmembrane helix</keyword>
<dbReference type="EMBL" id="JAGETX010000049">
    <property type="protein sequence ID" value="MBO3273465.1"/>
    <property type="molecule type" value="Genomic_DNA"/>
</dbReference>
<proteinExistence type="predicted"/>
<feature type="transmembrane region" description="Helical" evidence="1">
    <location>
        <begin position="12"/>
        <end position="29"/>
    </location>
</feature>
<accession>A0ABS3TL80</accession>
<feature type="transmembrane region" description="Helical" evidence="1">
    <location>
        <begin position="35"/>
        <end position="54"/>
    </location>
</feature>
<keyword evidence="1" id="KW-0812">Transmembrane</keyword>
<evidence type="ECO:0000256" key="1">
    <source>
        <dbReference type="SAM" id="Phobius"/>
    </source>
</evidence>
<comment type="caution">
    <text evidence="2">The sequence shown here is derived from an EMBL/GenBank/DDBJ whole genome shotgun (WGS) entry which is preliminary data.</text>
</comment>